<protein>
    <submittedName>
        <fullName evidence="1">Uncharacterized protein</fullName>
    </submittedName>
</protein>
<reference evidence="1" key="1">
    <citation type="journal article" date="2014" name="Front. Microbiol.">
        <title>High frequency of phylogenetically diverse reductive dehalogenase-homologous genes in deep subseafloor sedimentary metagenomes.</title>
        <authorList>
            <person name="Kawai M."/>
            <person name="Futagami T."/>
            <person name="Toyoda A."/>
            <person name="Takaki Y."/>
            <person name="Nishi S."/>
            <person name="Hori S."/>
            <person name="Arai W."/>
            <person name="Tsubouchi T."/>
            <person name="Morono Y."/>
            <person name="Uchiyama I."/>
            <person name="Ito T."/>
            <person name="Fujiyama A."/>
            <person name="Inagaki F."/>
            <person name="Takami H."/>
        </authorList>
    </citation>
    <scope>NUCLEOTIDE SEQUENCE</scope>
    <source>
        <strain evidence="1">Expedition CK06-06</strain>
    </source>
</reference>
<dbReference type="AlphaFoldDB" id="X1GRY8"/>
<proteinExistence type="predicted"/>
<comment type="caution">
    <text evidence="1">The sequence shown here is derived from an EMBL/GenBank/DDBJ whole genome shotgun (WGS) entry which is preliminary data.</text>
</comment>
<dbReference type="EMBL" id="BARU01012738">
    <property type="protein sequence ID" value="GAH44384.1"/>
    <property type="molecule type" value="Genomic_DNA"/>
</dbReference>
<organism evidence="1">
    <name type="scientific">marine sediment metagenome</name>
    <dbReference type="NCBI Taxonomy" id="412755"/>
    <lineage>
        <taxon>unclassified sequences</taxon>
        <taxon>metagenomes</taxon>
        <taxon>ecological metagenomes</taxon>
    </lineage>
</organism>
<sequence>NFYTDIQKHDFYKVSIAKIFTPYITNILHYFKNERRGKDKRPTY</sequence>
<evidence type="ECO:0000313" key="1">
    <source>
        <dbReference type="EMBL" id="GAH44384.1"/>
    </source>
</evidence>
<gene>
    <name evidence="1" type="ORF">S03H2_23345</name>
</gene>
<feature type="non-terminal residue" evidence="1">
    <location>
        <position position="1"/>
    </location>
</feature>
<name>X1GRY8_9ZZZZ</name>
<accession>X1GRY8</accession>